<evidence type="ECO:0000256" key="7">
    <source>
        <dbReference type="ARBA" id="ARBA00048924"/>
    </source>
</evidence>
<keyword evidence="6 8" id="KW-0012">Acyltransferase</keyword>
<comment type="similarity">
    <text evidence="2 8">Belongs to the acetyltransferase family. EctA subfamily.</text>
</comment>
<dbReference type="EC" id="2.3.1.178" evidence="3 8"/>
<dbReference type="AlphaFoldDB" id="U3BNJ6"/>
<feature type="domain" description="N-acetyltransferase" evidence="9">
    <location>
        <begin position="15"/>
        <end position="181"/>
    </location>
</feature>
<keyword evidence="11" id="KW-1185">Reference proteome</keyword>
<dbReference type="STRING" id="1219065.VPR01S_11_01470"/>
<organism evidence="10 11">
    <name type="scientific">Vibrio proteolyticus NBRC 13287</name>
    <dbReference type="NCBI Taxonomy" id="1219065"/>
    <lineage>
        <taxon>Bacteria</taxon>
        <taxon>Pseudomonadati</taxon>
        <taxon>Pseudomonadota</taxon>
        <taxon>Gammaproteobacteria</taxon>
        <taxon>Vibrionales</taxon>
        <taxon>Vibrionaceae</taxon>
        <taxon>Vibrio</taxon>
    </lineage>
</organism>
<dbReference type="NCBIfam" id="TIGR02406">
    <property type="entry name" value="ectoine_EctA"/>
    <property type="match status" value="1"/>
</dbReference>
<dbReference type="GO" id="GO:0019491">
    <property type="term" value="P:ectoine biosynthetic process"/>
    <property type="evidence" value="ECO:0007669"/>
    <property type="project" value="UniProtKB-UniPathway"/>
</dbReference>
<evidence type="ECO:0000256" key="6">
    <source>
        <dbReference type="ARBA" id="ARBA00023315"/>
    </source>
</evidence>
<dbReference type="eggNOG" id="COG0456">
    <property type="taxonomic scope" value="Bacteria"/>
</dbReference>
<dbReference type="SUPFAM" id="SSF55729">
    <property type="entry name" value="Acyl-CoA N-acyltransferases (Nat)"/>
    <property type="match status" value="1"/>
</dbReference>
<name>U3BNJ6_VIBPR</name>
<evidence type="ECO:0000313" key="10">
    <source>
        <dbReference type="EMBL" id="GAD68153.1"/>
    </source>
</evidence>
<dbReference type="InterPro" id="IPR012772">
    <property type="entry name" value="Ectoine_EctA"/>
</dbReference>
<keyword evidence="5 8" id="KW-0808">Transferase</keyword>
<evidence type="ECO:0000259" key="9">
    <source>
        <dbReference type="PROSITE" id="PS51186"/>
    </source>
</evidence>
<comment type="pathway">
    <text evidence="1 8">Amine and polyamine biosynthesis; ectoine biosynthesis; L-ectoine from L-aspartate 4-semialdehyde: step 2/3.</text>
</comment>
<evidence type="ECO:0000256" key="1">
    <source>
        <dbReference type="ARBA" id="ARBA00004978"/>
    </source>
</evidence>
<sequence>MWYTMITSAPWVMYPEIKTKEEPTWLFRMPDKHDGERVHQLIASCPPLDVNSAYCNFLQASHFRRTCVVAEKGGDIGGFVSGYLKPGNDKELFIWQVAVSPRYRGQGLALRMLNQLLERESVEQVEVIETTITEDNQSSWGLFKKLDRANGDQGKVTTFLDEDEHFAGKHDTEYLYRIPLTNS</sequence>
<dbReference type="UniPathway" id="UPA00067">
    <property type="reaction ID" value="UER00122"/>
</dbReference>
<gene>
    <name evidence="8 10" type="primary">ectA</name>
    <name evidence="10" type="ORF">VPR01S_11_01470</name>
</gene>
<dbReference type="Proteomes" id="UP000016570">
    <property type="component" value="Unassembled WGS sequence"/>
</dbReference>
<evidence type="ECO:0000256" key="8">
    <source>
        <dbReference type="RuleBase" id="RU365045"/>
    </source>
</evidence>
<dbReference type="CDD" id="cd04301">
    <property type="entry name" value="NAT_SF"/>
    <property type="match status" value="1"/>
</dbReference>
<evidence type="ECO:0000313" key="11">
    <source>
        <dbReference type="Proteomes" id="UP000016570"/>
    </source>
</evidence>
<evidence type="ECO:0000256" key="2">
    <source>
        <dbReference type="ARBA" id="ARBA00010712"/>
    </source>
</evidence>
<dbReference type="InterPro" id="IPR016181">
    <property type="entry name" value="Acyl_CoA_acyltransferase"/>
</dbReference>
<protein>
    <recommendedName>
        <fullName evidence="4 8">L-2,4-diaminobutyric acid acetyltransferase</fullName>
        <shortName evidence="8">DABA acetyltransferase</shortName>
        <ecNumber evidence="3 8">2.3.1.178</ecNumber>
    </recommendedName>
</protein>
<dbReference type="RefSeq" id="WP_021706124.1">
    <property type="nucleotide sequence ID" value="NZ_BATJ01000011.1"/>
</dbReference>
<dbReference type="Pfam" id="PF00583">
    <property type="entry name" value="Acetyltransf_1"/>
    <property type="match status" value="1"/>
</dbReference>
<reference evidence="10 11" key="1">
    <citation type="submission" date="2013-09" db="EMBL/GenBank/DDBJ databases">
        <title>Whole genome shotgun sequence of Vibrio proteolyticus NBRC 13287.</title>
        <authorList>
            <person name="Isaki S."/>
            <person name="Hosoyama A."/>
            <person name="Numata M."/>
            <person name="Hashimoto M."/>
            <person name="Hosoyama Y."/>
            <person name="Tsuchikane K."/>
            <person name="Noguchi M."/>
            <person name="Hirakata S."/>
            <person name="Ichikawa N."/>
            <person name="Ohji S."/>
            <person name="Yamazoe A."/>
            <person name="Fujita N."/>
        </authorList>
    </citation>
    <scope>NUCLEOTIDE SEQUENCE [LARGE SCALE GENOMIC DNA]</scope>
    <source>
        <strain evidence="10 11">NBRC 13287</strain>
    </source>
</reference>
<comment type="catalytic activity">
    <reaction evidence="7 8">
        <text>L-2,4-diaminobutanoate + acetyl-CoA = (2S)-4-acetamido-2-aminobutanoate + CoA + H(+)</text>
        <dbReference type="Rhea" id="RHEA:16901"/>
        <dbReference type="ChEBI" id="CHEBI:15378"/>
        <dbReference type="ChEBI" id="CHEBI:57287"/>
        <dbReference type="ChEBI" id="CHEBI:57288"/>
        <dbReference type="ChEBI" id="CHEBI:58761"/>
        <dbReference type="ChEBI" id="CHEBI:58929"/>
        <dbReference type="EC" id="2.3.1.178"/>
    </reaction>
</comment>
<evidence type="ECO:0000256" key="4">
    <source>
        <dbReference type="ARBA" id="ARBA00017935"/>
    </source>
</evidence>
<evidence type="ECO:0000256" key="5">
    <source>
        <dbReference type="ARBA" id="ARBA00022679"/>
    </source>
</evidence>
<dbReference type="Gene3D" id="3.40.630.30">
    <property type="match status" value="1"/>
</dbReference>
<evidence type="ECO:0000256" key="3">
    <source>
        <dbReference type="ARBA" id="ARBA00012355"/>
    </source>
</evidence>
<dbReference type="GO" id="GO:0033816">
    <property type="term" value="F:diaminobutyrate acetyltransferase activity"/>
    <property type="evidence" value="ECO:0007669"/>
    <property type="project" value="UniProtKB-EC"/>
</dbReference>
<comment type="function">
    <text evidence="8">Catalyzes the acetylation of L-2,4-diaminobutyrate (DABA) to gamma-N-acetyl-alpha,gamma-diaminobutyric acid (ADABA) with acetyl coenzyme A.</text>
</comment>
<comment type="caution">
    <text evidence="10">The sequence shown here is derived from an EMBL/GenBank/DDBJ whole genome shotgun (WGS) entry which is preliminary data.</text>
</comment>
<dbReference type="InterPro" id="IPR000182">
    <property type="entry name" value="GNAT_dom"/>
</dbReference>
<dbReference type="PROSITE" id="PS51186">
    <property type="entry name" value="GNAT"/>
    <property type="match status" value="1"/>
</dbReference>
<dbReference type="EMBL" id="BATJ01000011">
    <property type="protein sequence ID" value="GAD68153.1"/>
    <property type="molecule type" value="Genomic_DNA"/>
</dbReference>
<proteinExistence type="inferred from homology"/>
<accession>U3BNJ6</accession>